<organism evidence="1 2">
    <name type="scientific">Candidatus Yanofskybacteria bacterium RIFCSPHIGHO2_12_FULL_45_19b</name>
    <dbReference type="NCBI Taxonomy" id="1802689"/>
    <lineage>
        <taxon>Bacteria</taxon>
        <taxon>Candidatus Yanofskyibacteriota</taxon>
    </lineage>
</organism>
<reference evidence="1 2" key="1">
    <citation type="journal article" date="2016" name="Nat. Commun.">
        <title>Thousands of microbial genomes shed light on interconnected biogeochemical processes in an aquifer system.</title>
        <authorList>
            <person name="Anantharaman K."/>
            <person name="Brown C.T."/>
            <person name="Hug L.A."/>
            <person name="Sharon I."/>
            <person name="Castelle C.J."/>
            <person name="Probst A.J."/>
            <person name="Thomas B.C."/>
            <person name="Singh A."/>
            <person name="Wilkins M.J."/>
            <person name="Karaoz U."/>
            <person name="Brodie E.L."/>
            <person name="Williams K.H."/>
            <person name="Hubbard S.S."/>
            <person name="Banfield J.F."/>
        </authorList>
    </citation>
    <scope>NUCLEOTIDE SEQUENCE [LARGE SCALE GENOMIC DNA]</scope>
</reference>
<evidence type="ECO:0000313" key="2">
    <source>
        <dbReference type="Proteomes" id="UP000177478"/>
    </source>
</evidence>
<dbReference type="EMBL" id="MGKD01000009">
    <property type="protein sequence ID" value="OGN20041.1"/>
    <property type="molecule type" value="Genomic_DNA"/>
</dbReference>
<sequence length="78" mass="9172">MKRKITIESLARMTQDEFSVMGERFDKVDARFEKIDHALKNILDVVLEIPSKKSFEHLEAKVQTIDTRLASVKRRVRK</sequence>
<name>A0A1F8G458_9BACT</name>
<dbReference type="STRING" id="1802689.A3F25_01740"/>
<dbReference type="AlphaFoldDB" id="A0A1F8G458"/>
<comment type="caution">
    <text evidence="1">The sequence shown here is derived from an EMBL/GenBank/DDBJ whole genome shotgun (WGS) entry which is preliminary data.</text>
</comment>
<gene>
    <name evidence="1" type="ORF">A3F25_01740</name>
</gene>
<evidence type="ECO:0000313" key="1">
    <source>
        <dbReference type="EMBL" id="OGN20041.1"/>
    </source>
</evidence>
<accession>A0A1F8G458</accession>
<proteinExistence type="predicted"/>
<dbReference type="Proteomes" id="UP000177478">
    <property type="component" value="Unassembled WGS sequence"/>
</dbReference>
<protein>
    <submittedName>
        <fullName evidence="1">Uncharacterized protein</fullName>
    </submittedName>
</protein>